<feature type="domain" description="Dipeptidylpeptidase IV N-terminal" evidence="4">
    <location>
        <begin position="195"/>
        <end position="307"/>
    </location>
</feature>
<dbReference type="InterPro" id="IPR001375">
    <property type="entry name" value="Peptidase_S9_cat"/>
</dbReference>
<evidence type="ECO:0000256" key="2">
    <source>
        <dbReference type="SAM" id="SignalP"/>
    </source>
</evidence>
<dbReference type="PANTHER" id="PTHR42776">
    <property type="entry name" value="SERINE PEPTIDASE S9 FAMILY MEMBER"/>
    <property type="match status" value="1"/>
</dbReference>
<dbReference type="SUPFAM" id="SSF82171">
    <property type="entry name" value="DPP6 N-terminal domain-like"/>
    <property type="match status" value="1"/>
</dbReference>
<feature type="chain" id="PRO_5043515190" evidence="2">
    <location>
        <begin position="25"/>
        <end position="648"/>
    </location>
</feature>
<dbReference type="AlphaFoldDB" id="A0AAU7C8G0"/>
<sequence length="648" mass="71274">MRFPMLIPCLVSIAFSATVGFSQAVPDSIIAEGVPAVPRTLAESLSRYQNSRAAVFQGWYADRREVLITTRFADTNQVHLVTSPGGARTQQTFLSDRVLGAISRPGHEQFLFEADQGGEENYQFFLNDPKDGSITRLSDGRSRHVSARWSNSGRQLAWSGNARNGKDMDLYIIDPASPQSARKLKEVSGDWMIADWSPDDQRVAAVEYRSINESYVYLVDIKTGQTEAITPKSSSEAPVVSHADVRWSKDGKAIYWTSDRDAEFRRLTRYDLATRTSTTLTAGIPWNVDGFDLSDDGATIVLSANENGISRIHILDVASGGELPAPALPAGQVEGIQFRRQSREFAFSLTSARATPDVYSYDLDGGILSRWTQSETGGLNPSKFAAPELIHYPSFDGLSIPAFVYRASSPRFTGPRPVLIDIHGGPEGQFRPGYLGRANYLIDELGITLVFPNVRGSAGYGKSYLKLDNGPKREDSVKDIGALLDWIAKQPDLDASRVGVIGVSYGGFMALASLTHYSDRLKGGIDIVGISNFISFLENTRGYRRDLRRAEYGDERDPAMRAIFEAISPLMNADKIKVPLLVAQGQNDPRVPASESAQIVAKVRQGGQPVWSIVAKDEGHGFAKKKNQDYLQEVEVLFLKTHLLGDRP</sequence>
<dbReference type="InterPro" id="IPR002469">
    <property type="entry name" value="Peptidase_S9B_N"/>
</dbReference>
<feature type="domain" description="Peptidase S9 prolyl oligopeptidase catalytic" evidence="3">
    <location>
        <begin position="440"/>
        <end position="643"/>
    </location>
</feature>
<accession>A0AAU7C8G0</accession>
<dbReference type="Pfam" id="PF00326">
    <property type="entry name" value="Peptidase_S9"/>
    <property type="match status" value="1"/>
</dbReference>
<evidence type="ECO:0000256" key="1">
    <source>
        <dbReference type="ARBA" id="ARBA00022801"/>
    </source>
</evidence>
<dbReference type="Gene3D" id="2.120.10.30">
    <property type="entry name" value="TolB, C-terminal domain"/>
    <property type="match status" value="2"/>
</dbReference>
<protein>
    <submittedName>
        <fullName evidence="5">Prolyl oligopeptidase family serine peptidase</fullName>
    </submittedName>
</protein>
<proteinExistence type="predicted"/>
<name>A0AAU7C8G0_9BACT</name>
<dbReference type="InterPro" id="IPR011042">
    <property type="entry name" value="6-blade_b-propeller_TolB-like"/>
</dbReference>
<dbReference type="Pfam" id="PF00930">
    <property type="entry name" value="DPPIV_N"/>
    <property type="match status" value="1"/>
</dbReference>
<dbReference type="InterPro" id="IPR029058">
    <property type="entry name" value="AB_hydrolase_fold"/>
</dbReference>
<evidence type="ECO:0000259" key="3">
    <source>
        <dbReference type="Pfam" id="PF00326"/>
    </source>
</evidence>
<dbReference type="SUPFAM" id="SSF53474">
    <property type="entry name" value="alpha/beta-Hydrolases"/>
    <property type="match status" value="1"/>
</dbReference>
<keyword evidence="2" id="KW-0732">Signal</keyword>
<evidence type="ECO:0000259" key="4">
    <source>
        <dbReference type="Pfam" id="PF00930"/>
    </source>
</evidence>
<dbReference type="PANTHER" id="PTHR42776:SF27">
    <property type="entry name" value="DIPEPTIDYL PEPTIDASE FAMILY MEMBER 6"/>
    <property type="match status" value="1"/>
</dbReference>
<gene>
    <name evidence="5" type="ORF">V5E97_23495</name>
</gene>
<dbReference type="RefSeq" id="WP_406694010.1">
    <property type="nucleotide sequence ID" value="NZ_CP155447.1"/>
</dbReference>
<organism evidence="5">
    <name type="scientific">Singulisphaera sp. Ch08</name>
    <dbReference type="NCBI Taxonomy" id="3120278"/>
    <lineage>
        <taxon>Bacteria</taxon>
        <taxon>Pseudomonadati</taxon>
        <taxon>Planctomycetota</taxon>
        <taxon>Planctomycetia</taxon>
        <taxon>Isosphaerales</taxon>
        <taxon>Isosphaeraceae</taxon>
        <taxon>Singulisphaera</taxon>
    </lineage>
</organism>
<feature type="signal peptide" evidence="2">
    <location>
        <begin position="1"/>
        <end position="24"/>
    </location>
</feature>
<dbReference type="EMBL" id="CP155447">
    <property type="protein sequence ID" value="XBH01314.1"/>
    <property type="molecule type" value="Genomic_DNA"/>
</dbReference>
<keyword evidence="1" id="KW-0378">Hydrolase</keyword>
<reference evidence="5" key="1">
    <citation type="submission" date="2024-05" db="EMBL/GenBank/DDBJ databases">
        <title>Planctomycetes of the genus Singulisphaera possess chitinolytic capabilities.</title>
        <authorList>
            <person name="Ivanova A."/>
        </authorList>
    </citation>
    <scope>NUCLEOTIDE SEQUENCE</scope>
    <source>
        <strain evidence="5">Ch08T</strain>
    </source>
</reference>
<dbReference type="Gene3D" id="3.40.50.1820">
    <property type="entry name" value="alpha/beta hydrolase"/>
    <property type="match status" value="1"/>
</dbReference>
<evidence type="ECO:0000313" key="5">
    <source>
        <dbReference type="EMBL" id="XBH01314.1"/>
    </source>
</evidence>
<dbReference type="GO" id="GO:0004252">
    <property type="term" value="F:serine-type endopeptidase activity"/>
    <property type="evidence" value="ECO:0007669"/>
    <property type="project" value="TreeGrafter"/>
</dbReference>
<dbReference type="GO" id="GO:0006508">
    <property type="term" value="P:proteolysis"/>
    <property type="evidence" value="ECO:0007669"/>
    <property type="project" value="InterPro"/>
</dbReference>